<reference evidence="2 3" key="1">
    <citation type="journal article" date="2022" name="Allergy">
        <title>Genome assembly and annotation of Periplaneta americana reveal a comprehensive cockroach allergen profile.</title>
        <authorList>
            <person name="Wang L."/>
            <person name="Xiong Q."/>
            <person name="Saelim N."/>
            <person name="Wang L."/>
            <person name="Nong W."/>
            <person name="Wan A.T."/>
            <person name="Shi M."/>
            <person name="Liu X."/>
            <person name="Cao Q."/>
            <person name="Hui J.H.L."/>
            <person name="Sookrung N."/>
            <person name="Leung T.F."/>
            <person name="Tungtrongchitr A."/>
            <person name="Tsui S.K.W."/>
        </authorList>
    </citation>
    <scope>NUCLEOTIDE SEQUENCE [LARGE SCALE GENOMIC DNA]</scope>
    <source>
        <strain evidence="2">PWHHKU_190912</strain>
    </source>
</reference>
<comment type="caution">
    <text evidence="2">The sequence shown here is derived from an EMBL/GenBank/DDBJ whole genome shotgun (WGS) entry which is preliminary data.</text>
</comment>
<dbReference type="Proteomes" id="UP001148838">
    <property type="component" value="Unassembled WGS sequence"/>
</dbReference>
<evidence type="ECO:0000313" key="2">
    <source>
        <dbReference type="EMBL" id="KAJ4439991.1"/>
    </source>
</evidence>
<proteinExistence type="predicted"/>
<feature type="region of interest" description="Disordered" evidence="1">
    <location>
        <begin position="89"/>
        <end position="129"/>
    </location>
</feature>
<sequence>MATKSDTKQSHPHGKNLFILNTLRMEPGEHKRIEDVVEELKAEQRRFIVLLPLLCSCTEGRSHLAIPRLSRKSKDNIVYPIFPPAHSPELPISIPPPSGEDCHSKEHLSESSDYPERSLYRRPPEAADSLDRPPWNVVKRRWMASAMAPQADLLREEFRLGLTGFWGNLPKQESSKCVMARCMSSCGYPMSLENSIFLHFRRGVLPKCERSCLASTAFILKITYRYVRSLYYYDSFAVFVRKSEL</sequence>
<protein>
    <submittedName>
        <fullName evidence="2">Uncharacterized protein</fullName>
    </submittedName>
</protein>
<accession>A0ABQ8T0K1</accession>
<evidence type="ECO:0000256" key="1">
    <source>
        <dbReference type="SAM" id="MobiDB-lite"/>
    </source>
</evidence>
<organism evidence="2 3">
    <name type="scientific">Periplaneta americana</name>
    <name type="common">American cockroach</name>
    <name type="synonym">Blatta americana</name>
    <dbReference type="NCBI Taxonomy" id="6978"/>
    <lineage>
        <taxon>Eukaryota</taxon>
        <taxon>Metazoa</taxon>
        <taxon>Ecdysozoa</taxon>
        <taxon>Arthropoda</taxon>
        <taxon>Hexapoda</taxon>
        <taxon>Insecta</taxon>
        <taxon>Pterygota</taxon>
        <taxon>Neoptera</taxon>
        <taxon>Polyneoptera</taxon>
        <taxon>Dictyoptera</taxon>
        <taxon>Blattodea</taxon>
        <taxon>Blattoidea</taxon>
        <taxon>Blattidae</taxon>
        <taxon>Blattinae</taxon>
        <taxon>Periplaneta</taxon>
    </lineage>
</organism>
<evidence type="ECO:0000313" key="3">
    <source>
        <dbReference type="Proteomes" id="UP001148838"/>
    </source>
</evidence>
<gene>
    <name evidence="2" type="ORF">ANN_08122</name>
</gene>
<feature type="compositionally biased region" description="Basic and acidic residues" evidence="1">
    <location>
        <begin position="100"/>
        <end position="129"/>
    </location>
</feature>
<keyword evidence="3" id="KW-1185">Reference proteome</keyword>
<dbReference type="EMBL" id="JAJSOF020000017">
    <property type="protein sequence ID" value="KAJ4439991.1"/>
    <property type="molecule type" value="Genomic_DNA"/>
</dbReference>
<name>A0ABQ8T0K1_PERAM</name>